<dbReference type="EMBL" id="JBAMMX010000021">
    <property type="protein sequence ID" value="KAK6919518.1"/>
    <property type="molecule type" value="Genomic_DNA"/>
</dbReference>
<evidence type="ECO:0000256" key="5">
    <source>
        <dbReference type="ARBA" id="ARBA00022552"/>
    </source>
</evidence>
<comment type="subcellular location">
    <subcellularLocation>
        <location evidence="1">Nucleus</location>
    </subcellularLocation>
</comment>
<name>A0AAN8Z3P6_9MAGN</name>
<feature type="compositionally biased region" description="Acidic residues" evidence="9">
    <location>
        <begin position="284"/>
        <end position="299"/>
    </location>
</feature>
<keyword evidence="11" id="KW-1185">Reference proteome</keyword>
<sequence>MEDQENCKECEQFGNFSSVIEEEMSKVSLGEGFESFLDFDVGLKSFGYDEVESSGFGSVVRRTQMGSFCFDQNGVRNSEIGSVNGEKDTVDVGKIGSLGNREVGFDEDGMRSGQMGSVKVEKNEIGEVGSSGDGVRSSELGSFAAEKIGELSSVGDGERESELGSVKVERTEIGELCSGKDVLKSKEMGHSGVVRVGLENRWVGSVIGVNNSAESRKICAVNGDGYVNKTCGVDSQEDESDDSSSESESESSSSSTSSPSSSSSGSEYDNDDDKEEGRRKAREEEEQEQEMEESGDIEDGEIKDLVEEMLGDGEDDAAGGSAKGPIRSKNELEVLPPVPSVDVTLESHHKTLPVGAILSVIGTKVIVEGFEKHSPLSEGSIIWITESRIPLGIVDEIFGPVKNPYYVVRYNSEGDVPTGTREGTSVSFVQEFANHVLNDKSLYKKGYDASGENDEELTDEVEFSDDEKEAEYKRMQKVLKRGGTNDVGPKKQEKNKKKFQKKNEAWKTKPLASQAPDLVEQLLQQNGNQNQVSPVATPVDCGNCSSSFGTRVVPCGPGLVPQLPLMTPRPVFIPPSSGVGMNEIFCQQLPVAPFPNGLSASGVPLLQPNYFRPPYQIPVSNGIPFQQHFDPNQTLPPNCVMPYGQPMFSMGQPLTPWHGFVGQVGFNQAPFWMAQQSQQASLPVNTGESGAPLHESSQQPSANTQKNDQGNGEFSAQRNWSQASDHVRRSPFRQGGSHFSSRSRARGGRHQSN</sequence>
<evidence type="ECO:0000256" key="3">
    <source>
        <dbReference type="ARBA" id="ARBA00021438"/>
    </source>
</evidence>
<dbReference type="InterPro" id="IPR038664">
    <property type="entry name" value="Gar1/Naf1_Cbf5-bd_sf"/>
</dbReference>
<evidence type="ECO:0000256" key="2">
    <source>
        <dbReference type="ARBA" id="ARBA00009801"/>
    </source>
</evidence>
<dbReference type="InterPro" id="IPR007504">
    <property type="entry name" value="H/ACA_rnp_Gar1/Naf1"/>
</dbReference>
<dbReference type="PANTHER" id="PTHR31633:SF1">
    <property type="entry name" value="H_ACA RIBONUCLEOPROTEIN COMPLEX NON-CORE SUBUNIT NAF1"/>
    <property type="match status" value="1"/>
</dbReference>
<evidence type="ECO:0000313" key="11">
    <source>
        <dbReference type="Proteomes" id="UP001370490"/>
    </source>
</evidence>
<dbReference type="InterPro" id="IPR009000">
    <property type="entry name" value="Transl_B-barrel_sf"/>
</dbReference>
<evidence type="ECO:0000256" key="4">
    <source>
        <dbReference type="ARBA" id="ARBA00022517"/>
    </source>
</evidence>
<feature type="region of interest" description="Disordered" evidence="9">
    <location>
        <begin position="677"/>
        <end position="753"/>
    </location>
</feature>
<dbReference type="GO" id="GO:0006364">
    <property type="term" value="P:rRNA processing"/>
    <property type="evidence" value="ECO:0007669"/>
    <property type="project" value="UniProtKB-KW"/>
</dbReference>
<dbReference type="AlphaFoldDB" id="A0AAN8Z3P6"/>
<dbReference type="Proteomes" id="UP001370490">
    <property type="component" value="Unassembled WGS sequence"/>
</dbReference>
<dbReference type="GO" id="GO:0000493">
    <property type="term" value="P:box H/ACA snoRNP assembly"/>
    <property type="evidence" value="ECO:0007669"/>
    <property type="project" value="InterPro"/>
</dbReference>
<dbReference type="GO" id="GO:0005732">
    <property type="term" value="C:sno(s)RNA-containing ribonucleoprotein complex"/>
    <property type="evidence" value="ECO:0007669"/>
    <property type="project" value="InterPro"/>
</dbReference>
<feature type="region of interest" description="Disordered" evidence="9">
    <location>
        <begin position="481"/>
        <end position="511"/>
    </location>
</feature>
<proteinExistence type="inferred from homology"/>
<accession>A0AAN8Z3P6</accession>
<dbReference type="GO" id="GO:0003723">
    <property type="term" value="F:RNA binding"/>
    <property type="evidence" value="ECO:0007669"/>
    <property type="project" value="UniProtKB-KW"/>
</dbReference>
<feature type="compositionally biased region" description="Basic residues" evidence="9">
    <location>
        <begin position="741"/>
        <end position="753"/>
    </location>
</feature>
<evidence type="ECO:0000256" key="7">
    <source>
        <dbReference type="ARBA" id="ARBA00022884"/>
    </source>
</evidence>
<keyword evidence="10" id="KW-0687">Ribonucleoprotein</keyword>
<feature type="compositionally biased region" description="Polar residues" evidence="9">
    <location>
        <begin position="677"/>
        <end position="688"/>
    </location>
</feature>
<comment type="similarity">
    <text evidence="2">Belongs to the NAF1 family.</text>
</comment>
<keyword evidence="5" id="KW-0698">rRNA processing</keyword>
<reference evidence="10 11" key="1">
    <citation type="submission" date="2023-12" db="EMBL/GenBank/DDBJ databases">
        <title>A high-quality genome assembly for Dillenia turbinata (Dilleniales).</title>
        <authorList>
            <person name="Chanderbali A."/>
        </authorList>
    </citation>
    <scope>NUCLEOTIDE SEQUENCE [LARGE SCALE GENOMIC DNA]</scope>
    <source>
        <strain evidence="10">LSX21</strain>
        <tissue evidence="10">Leaf</tissue>
    </source>
</reference>
<keyword evidence="8" id="KW-0539">Nucleus</keyword>
<keyword evidence="4" id="KW-0690">Ribosome biogenesis</keyword>
<comment type="caution">
    <text evidence="10">The sequence shown here is derived from an EMBL/GenBank/DDBJ whole genome shotgun (WGS) entry which is preliminary data.</text>
</comment>
<evidence type="ECO:0000256" key="8">
    <source>
        <dbReference type="ARBA" id="ARBA00023242"/>
    </source>
</evidence>
<evidence type="ECO:0000256" key="6">
    <source>
        <dbReference type="ARBA" id="ARBA00022553"/>
    </source>
</evidence>
<gene>
    <name evidence="10" type="ORF">RJ641_015422</name>
</gene>
<organism evidence="10 11">
    <name type="scientific">Dillenia turbinata</name>
    <dbReference type="NCBI Taxonomy" id="194707"/>
    <lineage>
        <taxon>Eukaryota</taxon>
        <taxon>Viridiplantae</taxon>
        <taxon>Streptophyta</taxon>
        <taxon>Embryophyta</taxon>
        <taxon>Tracheophyta</taxon>
        <taxon>Spermatophyta</taxon>
        <taxon>Magnoliopsida</taxon>
        <taxon>eudicotyledons</taxon>
        <taxon>Gunneridae</taxon>
        <taxon>Pentapetalae</taxon>
        <taxon>Dilleniales</taxon>
        <taxon>Dilleniaceae</taxon>
        <taxon>Dillenia</taxon>
    </lineage>
</organism>
<evidence type="ECO:0000256" key="1">
    <source>
        <dbReference type="ARBA" id="ARBA00004123"/>
    </source>
</evidence>
<dbReference type="GO" id="GO:0005634">
    <property type="term" value="C:nucleus"/>
    <property type="evidence" value="ECO:0007669"/>
    <property type="project" value="UniProtKB-SubCell"/>
</dbReference>
<dbReference type="GO" id="GO:0001522">
    <property type="term" value="P:pseudouridine synthesis"/>
    <property type="evidence" value="ECO:0007669"/>
    <property type="project" value="InterPro"/>
</dbReference>
<dbReference type="FunFam" id="2.40.10.230:FF:000002">
    <property type="entry name" value="H/ACA ribonucleoprotein complex non-core subunit NAF1"/>
    <property type="match status" value="1"/>
</dbReference>
<dbReference type="Gene3D" id="2.40.10.230">
    <property type="entry name" value="Probable tRNA pseudouridine synthase domain"/>
    <property type="match status" value="1"/>
</dbReference>
<keyword evidence="7" id="KW-0694">RNA-binding</keyword>
<dbReference type="SUPFAM" id="SSF50447">
    <property type="entry name" value="Translation proteins"/>
    <property type="match status" value="1"/>
</dbReference>
<feature type="compositionally biased region" description="Polar residues" evidence="9">
    <location>
        <begin position="695"/>
        <end position="724"/>
    </location>
</feature>
<dbReference type="InterPro" id="IPR040309">
    <property type="entry name" value="Naf1"/>
</dbReference>
<feature type="compositionally biased region" description="Acidic residues" evidence="9">
    <location>
        <begin position="235"/>
        <end position="249"/>
    </location>
</feature>
<feature type="region of interest" description="Disordered" evidence="9">
    <location>
        <begin position="230"/>
        <end position="301"/>
    </location>
</feature>
<dbReference type="Pfam" id="PF04410">
    <property type="entry name" value="Gar1"/>
    <property type="match status" value="1"/>
</dbReference>
<feature type="compositionally biased region" description="Low complexity" evidence="9">
    <location>
        <begin position="250"/>
        <end position="267"/>
    </location>
</feature>
<dbReference type="PANTHER" id="PTHR31633">
    <property type="entry name" value="H/ACA RIBONUCLEOPROTEIN COMPLEX NON-CORE SUBUNIT NAF1"/>
    <property type="match status" value="1"/>
</dbReference>
<evidence type="ECO:0000313" key="10">
    <source>
        <dbReference type="EMBL" id="KAK6919518.1"/>
    </source>
</evidence>
<keyword evidence="6" id="KW-0597">Phosphoprotein</keyword>
<evidence type="ECO:0000256" key="9">
    <source>
        <dbReference type="SAM" id="MobiDB-lite"/>
    </source>
</evidence>
<protein>
    <recommendedName>
        <fullName evidence="3">H/ACA ribonucleoprotein complex non-core subunit NAF1</fullName>
    </recommendedName>
</protein>